<keyword evidence="3" id="KW-0238">DNA-binding</keyword>
<evidence type="ECO:0000256" key="1">
    <source>
        <dbReference type="ARBA" id="ARBA00004123"/>
    </source>
</evidence>
<keyword evidence="2" id="KW-0805">Transcription regulation</keyword>
<dbReference type="Gramene" id="ORUFI01G44370.1">
    <property type="protein sequence ID" value="ORUFI01G44370.1"/>
    <property type="gene ID" value="ORUFI01G44370"/>
</dbReference>
<dbReference type="STRING" id="4529.A0A0E0N6G8"/>
<evidence type="ECO:0000256" key="5">
    <source>
        <dbReference type="ARBA" id="ARBA00023242"/>
    </source>
</evidence>
<dbReference type="OMA" id="TTWPPDR"/>
<dbReference type="InterPro" id="IPR002100">
    <property type="entry name" value="TF_MADSbox"/>
</dbReference>
<dbReference type="GO" id="GO:0005634">
    <property type="term" value="C:nucleus"/>
    <property type="evidence" value="ECO:0007669"/>
    <property type="project" value="UniProtKB-SubCell"/>
</dbReference>
<sequence length="483" mass="52822">MVRTPTIIPLRPNYSPPGDGAAFRREPATYSRFPPAAARNECDLTFGQERKREGMKGKPPISRKIIYNHRDFVSMGERFVALCFIFTMSPCIDATLFVRVVLDFVRREETRRDEMPRTKLVLKLIENEKKRKATFKNRRDGLKQKVSQFATLCGVEALLICVAPAVAGGEVTTWPPDRAAVLDLIARLRATPPEKIRQLHNTQSLLRDDLDKQQRLLLKVQKCGADDVLTPWHCSLYDLSLDGLNALHDTLSETLDRAHRRIAALGGGHGHVHDDAASSSEFSVPAPAPHAVALPDNAFDFPFAPSNTGPVVGAHYFYPLHDTLPLPLPLPQQVPGQHPPCIAYQMPPPPCLAYQMPPPPPPSLAAAPFDKCMSATGFMDSNPYATHIMHGGSTAAGLLDDHGQIFSAGAGYDDDDILGHGFGFAAGTGYDLDPRMATADVWPMNTLNNIPNDGGIGFQLQNDLKWMLPGGSNGSNLQGGFQI</sequence>
<name>A0A0E0N6G8_ORYRU</name>
<comment type="subcellular location">
    <subcellularLocation>
        <location evidence="1">Nucleus</location>
    </subcellularLocation>
</comment>
<keyword evidence="4" id="KW-0804">Transcription</keyword>
<dbReference type="HOGENOM" id="CLU_047329_0_0_1"/>
<dbReference type="GO" id="GO:0045944">
    <property type="term" value="P:positive regulation of transcription by RNA polymerase II"/>
    <property type="evidence" value="ECO:0007669"/>
    <property type="project" value="InterPro"/>
</dbReference>
<evidence type="ECO:0000256" key="4">
    <source>
        <dbReference type="ARBA" id="ARBA00023163"/>
    </source>
</evidence>
<dbReference type="CDD" id="cd00266">
    <property type="entry name" value="MADS_SRF_like"/>
    <property type="match status" value="1"/>
</dbReference>
<reference evidence="8" key="1">
    <citation type="submission" date="2013-06" db="EMBL/GenBank/DDBJ databases">
        <authorList>
            <person name="Zhao Q."/>
        </authorList>
    </citation>
    <scope>NUCLEOTIDE SEQUENCE</scope>
    <source>
        <strain evidence="8">cv. W1943</strain>
    </source>
</reference>
<dbReference type="GO" id="GO:0000981">
    <property type="term" value="F:DNA-binding transcription factor activity, RNA polymerase II-specific"/>
    <property type="evidence" value="ECO:0007669"/>
    <property type="project" value="InterPro"/>
</dbReference>
<dbReference type="Pfam" id="PF00319">
    <property type="entry name" value="SRF-TF"/>
    <property type="match status" value="1"/>
</dbReference>
<accession>A0A0E0N6G8</accession>
<dbReference type="Proteomes" id="UP000008022">
    <property type="component" value="Unassembled WGS sequence"/>
</dbReference>
<protein>
    <recommendedName>
        <fullName evidence="6">MADS-box domain-containing protein</fullName>
    </recommendedName>
</protein>
<dbReference type="InterPro" id="IPR036879">
    <property type="entry name" value="TF_MADSbox_sf"/>
</dbReference>
<dbReference type="EnsemblPlants" id="ORUFI01G44370.1">
    <property type="protein sequence ID" value="ORUFI01G44370.1"/>
    <property type="gene ID" value="ORUFI01G44370"/>
</dbReference>
<keyword evidence="8" id="KW-1185">Reference proteome</keyword>
<dbReference type="Gene3D" id="3.40.1810.10">
    <property type="entry name" value="Transcription factor, MADS-box"/>
    <property type="match status" value="1"/>
</dbReference>
<organism evidence="7 8">
    <name type="scientific">Oryza rufipogon</name>
    <name type="common">Brownbeard rice</name>
    <name type="synonym">Asian wild rice</name>
    <dbReference type="NCBI Taxonomy" id="4529"/>
    <lineage>
        <taxon>Eukaryota</taxon>
        <taxon>Viridiplantae</taxon>
        <taxon>Streptophyta</taxon>
        <taxon>Embryophyta</taxon>
        <taxon>Tracheophyta</taxon>
        <taxon>Spermatophyta</taxon>
        <taxon>Magnoliopsida</taxon>
        <taxon>Liliopsida</taxon>
        <taxon>Poales</taxon>
        <taxon>Poaceae</taxon>
        <taxon>BOP clade</taxon>
        <taxon>Oryzoideae</taxon>
        <taxon>Oryzeae</taxon>
        <taxon>Oryzinae</taxon>
        <taxon>Oryza</taxon>
    </lineage>
</organism>
<dbReference type="SMART" id="SM00432">
    <property type="entry name" value="MADS"/>
    <property type="match status" value="1"/>
</dbReference>
<reference evidence="7" key="2">
    <citation type="submission" date="2015-06" db="UniProtKB">
        <authorList>
            <consortium name="EnsemblPlants"/>
        </authorList>
    </citation>
    <scope>IDENTIFICATION</scope>
</reference>
<dbReference type="InterPro" id="IPR033897">
    <property type="entry name" value="SRF-like_MADS-box"/>
</dbReference>
<dbReference type="SUPFAM" id="SSF55455">
    <property type="entry name" value="SRF-like"/>
    <property type="match status" value="1"/>
</dbReference>
<evidence type="ECO:0000313" key="8">
    <source>
        <dbReference type="Proteomes" id="UP000008022"/>
    </source>
</evidence>
<evidence type="ECO:0000256" key="3">
    <source>
        <dbReference type="ARBA" id="ARBA00023125"/>
    </source>
</evidence>
<dbReference type="GO" id="GO:0046983">
    <property type="term" value="F:protein dimerization activity"/>
    <property type="evidence" value="ECO:0007669"/>
    <property type="project" value="InterPro"/>
</dbReference>
<evidence type="ECO:0000313" key="7">
    <source>
        <dbReference type="EnsemblPlants" id="ORUFI01G44370.1"/>
    </source>
</evidence>
<proteinExistence type="predicted"/>
<evidence type="ECO:0000256" key="2">
    <source>
        <dbReference type="ARBA" id="ARBA00023015"/>
    </source>
</evidence>
<evidence type="ECO:0000259" key="6">
    <source>
        <dbReference type="PROSITE" id="PS50066"/>
    </source>
</evidence>
<feature type="domain" description="MADS-box" evidence="6">
    <location>
        <begin position="115"/>
        <end position="163"/>
    </location>
</feature>
<dbReference type="eggNOG" id="KOG0014">
    <property type="taxonomic scope" value="Eukaryota"/>
</dbReference>
<keyword evidence="5" id="KW-0539">Nucleus</keyword>
<dbReference type="GO" id="GO:0000987">
    <property type="term" value="F:cis-regulatory region sequence-specific DNA binding"/>
    <property type="evidence" value="ECO:0007669"/>
    <property type="project" value="InterPro"/>
</dbReference>
<dbReference type="PROSITE" id="PS50066">
    <property type="entry name" value="MADS_BOX_2"/>
    <property type="match status" value="1"/>
</dbReference>
<dbReference type="AlphaFoldDB" id="A0A0E0N6G8"/>